<gene>
    <name evidence="1" type="ORF">HYALB_00013851</name>
</gene>
<organism evidence="1 2">
    <name type="scientific">Hymenoscyphus albidus</name>
    <dbReference type="NCBI Taxonomy" id="595503"/>
    <lineage>
        <taxon>Eukaryota</taxon>
        <taxon>Fungi</taxon>
        <taxon>Dikarya</taxon>
        <taxon>Ascomycota</taxon>
        <taxon>Pezizomycotina</taxon>
        <taxon>Leotiomycetes</taxon>
        <taxon>Helotiales</taxon>
        <taxon>Helotiaceae</taxon>
        <taxon>Hymenoscyphus</taxon>
    </lineage>
</organism>
<dbReference type="Proteomes" id="UP000701801">
    <property type="component" value="Unassembled WGS sequence"/>
</dbReference>
<sequence>MARRFDDEQSMLAKSRCTLYKPRLNLSEFIVAEFSSSLSTEPLDEPQQPDNKPFRFLGLPPEIRDAIYKELLKIVPTWKPSSRNQVHNKAKRVFLKTNLFVQFTTDLPFEQPQPTIIGENGWQMPQAPYRLNQAMIMDFGFLWDKQYLNRHFKGAVMDYTLKRIEPLLTESNLISCILPLAQVQILCERIREVAYSLPRFHHLYNQKVTLLDPYENKHEESINGSLVPNSFYSVKLQKKLLRGFSSTFDELLPNFEVQGKVSETLRIATISGVTVVRNHDPTKFLGRLVIMNMRRKELQIEKDWKGAVHECEILEERIGAVHQTHVGEAIARVGRINLRNVVAEMEFLTLYHKLKCLLLHVEELYARDGTNFLWLWPAYTLQETILVADEFRKKLRVPEAGWHTNWHPIVDKLAKFFRREATAMRLLGRYAHHLSYMDGYEYACLQFAETSIMQAEAIAPDDLAIRA</sequence>
<reference evidence="1" key="1">
    <citation type="submission" date="2021-07" db="EMBL/GenBank/DDBJ databases">
        <authorList>
            <person name="Durling M."/>
        </authorList>
    </citation>
    <scope>NUCLEOTIDE SEQUENCE</scope>
</reference>
<accession>A0A9N9LX59</accession>
<evidence type="ECO:0000313" key="2">
    <source>
        <dbReference type="Proteomes" id="UP000701801"/>
    </source>
</evidence>
<comment type="caution">
    <text evidence="1">The sequence shown here is derived from an EMBL/GenBank/DDBJ whole genome shotgun (WGS) entry which is preliminary data.</text>
</comment>
<protein>
    <submittedName>
        <fullName evidence="1">Uncharacterized protein</fullName>
    </submittedName>
</protein>
<dbReference type="EMBL" id="CAJVRM010000467">
    <property type="protein sequence ID" value="CAG8981357.1"/>
    <property type="molecule type" value="Genomic_DNA"/>
</dbReference>
<evidence type="ECO:0000313" key="1">
    <source>
        <dbReference type="EMBL" id="CAG8981357.1"/>
    </source>
</evidence>
<dbReference type="OrthoDB" id="5229512at2759"/>
<dbReference type="AlphaFoldDB" id="A0A9N9LX59"/>
<keyword evidence="2" id="KW-1185">Reference proteome</keyword>
<proteinExistence type="predicted"/>
<name>A0A9N9LX59_9HELO</name>